<proteinExistence type="predicted"/>
<sequence>MEDLFKWELLRSFRNVSWLTKLTEYERYCKVAQLQIDALRLNADHKKRPLEFNKNEVRNNNQKENKKDNHEKGSGNKVKTFVCYVCGIEGHKANACPEKKTTQHKRVENETGGAIVQLPINLPNGEIKEITTYIDTGADRTLISEELAHSLIWGKESNNIKIWEHTVKYESFVCLNIKSKDTIFTVKAVVIPTHTMVFQNYAHILLGSESLRMGGRLVIDNQQKSCEMFGLTLKANIVTEEYEPTVTIRRQRRITMVDNTGQQLIEQSLEEVFAIYPKVVTNDSSALGSMKFTVKKIHFHKELPKIVKYTNTVQTNQLITKEVQQLIANGVLVPCTTPKFITNLVIVRNDGSEKIRVCGDFRRLNSAVSKIASYTPSQKVIISNLAEAKYFLQMDLLNEYHHVPLGTEIWDFFAVFTPLGIFKYTRLPFGFINARTLFGFAVTEVLKPVIDWLQHNGSISAITIYVDDIVASAQTLDELKDLAHHIFECFHREGCKLKQSKLHIGTSINFLSYTISNGTVVSQKDTLTKIQQYRIPSTLKQVRRWLAMIGYYAKHIKGLQLLLSFIAKLLRKDVPFYFDQKCIQAFHTINNTLGNAHILLIPRLESEFFLKLDSSFDGSKRFRLGKRPSSVTMLKLKGIVMALQHFGKFTSHITVFSDHKPVVGMIKHGKASELYQYLSFLEETGITVKYKKGSNMVVSDTLSCMHIRKTRKAPTSTERAVFVSTNKNKIIELVKQLHLKFCHLGIHKIKNLLEEYESEGKEIYSEYRKQANYCEACQRVNKHLKKYGSSRCETYNAMD</sequence>
<evidence type="ECO:0000259" key="4">
    <source>
        <dbReference type="PROSITE" id="PS50175"/>
    </source>
</evidence>
<dbReference type="WormBase" id="SRAE_0000059400">
    <property type="protein sequence ID" value="SRP02428"/>
    <property type="gene ID" value="WBGene00256340"/>
</dbReference>
<dbReference type="Gene3D" id="3.30.70.270">
    <property type="match status" value="2"/>
</dbReference>
<keyword evidence="1" id="KW-0862">Zinc</keyword>
<dbReference type="InterPro" id="IPR001878">
    <property type="entry name" value="Znf_CCHC"/>
</dbReference>
<dbReference type="SUPFAM" id="SSF56672">
    <property type="entry name" value="DNA/RNA polymerases"/>
    <property type="match status" value="1"/>
</dbReference>
<keyword evidence="7" id="KW-1185">Reference proteome</keyword>
<dbReference type="PANTHER" id="PTHR37984:SF5">
    <property type="entry name" value="PROTEIN NYNRIN-LIKE"/>
    <property type="match status" value="1"/>
</dbReference>
<dbReference type="Proteomes" id="UP000035682">
    <property type="component" value="Unplaced"/>
</dbReference>
<dbReference type="Gene3D" id="3.10.10.10">
    <property type="entry name" value="HIV Type 1 Reverse Transcriptase, subunit A, domain 1"/>
    <property type="match status" value="1"/>
</dbReference>
<evidence type="ECO:0000256" key="1">
    <source>
        <dbReference type="PROSITE-ProRule" id="PRU00047"/>
    </source>
</evidence>
<dbReference type="InterPro" id="IPR001995">
    <property type="entry name" value="Peptidase_A2_cat"/>
</dbReference>
<dbReference type="InterPro" id="IPR036875">
    <property type="entry name" value="Znf_CCHC_sf"/>
</dbReference>
<keyword evidence="6" id="KW-0695">RNA-directed DNA polymerase</keyword>
<dbReference type="RefSeq" id="XP_024500679.1">
    <property type="nucleotide sequence ID" value="XM_024646504.1"/>
</dbReference>
<dbReference type="GO" id="GO:0004190">
    <property type="term" value="F:aspartic-type endopeptidase activity"/>
    <property type="evidence" value="ECO:0007669"/>
    <property type="project" value="InterPro"/>
</dbReference>
<organism evidence="6">
    <name type="scientific">Strongyloides ratti</name>
    <name type="common">Parasitic roundworm</name>
    <dbReference type="NCBI Taxonomy" id="34506"/>
    <lineage>
        <taxon>Eukaryota</taxon>
        <taxon>Metazoa</taxon>
        <taxon>Ecdysozoa</taxon>
        <taxon>Nematoda</taxon>
        <taxon>Chromadorea</taxon>
        <taxon>Rhabditida</taxon>
        <taxon>Tylenchina</taxon>
        <taxon>Panagrolaimomorpha</taxon>
        <taxon>Strongyloidoidea</taxon>
        <taxon>Strongyloididae</taxon>
        <taxon>Strongyloides</taxon>
    </lineage>
</organism>
<accession>A0A090KVC4</accession>
<evidence type="ECO:0000256" key="2">
    <source>
        <dbReference type="SAM" id="MobiDB-lite"/>
    </source>
</evidence>
<evidence type="ECO:0000313" key="9">
    <source>
        <dbReference type="WormBase" id="SRAE_0000059400"/>
    </source>
</evidence>
<keyword evidence="1" id="KW-0863">Zinc-finger</keyword>
<dbReference type="PROSITE" id="PS50175">
    <property type="entry name" value="ASP_PROT_RETROV"/>
    <property type="match status" value="1"/>
</dbReference>
<dbReference type="InterPro" id="IPR043502">
    <property type="entry name" value="DNA/RNA_pol_sf"/>
</dbReference>
<evidence type="ECO:0000259" key="3">
    <source>
        <dbReference type="PROSITE" id="PS50158"/>
    </source>
</evidence>
<evidence type="ECO:0000259" key="5">
    <source>
        <dbReference type="PROSITE" id="PS50878"/>
    </source>
</evidence>
<dbReference type="CTD" id="36373838"/>
<dbReference type="GO" id="GO:0008270">
    <property type="term" value="F:zinc ion binding"/>
    <property type="evidence" value="ECO:0007669"/>
    <property type="project" value="UniProtKB-KW"/>
</dbReference>
<dbReference type="GO" id="GO:0006508">
    <property type="term" value="P:proteolysis"/>
    <property type="evidence" value="ECO:0007669"/>
    <property type="project" value="InterPro"/>
</dbReference>
<feature type="domain" description="CCHC-type" evidence="3">
    <location>
        <begin position="83"/>
        <end position="98"/>
    </location>
</feature>
<dbReference type="SUPFAM" id="SSF57756">
    <property type="entry name" value="Retrovirus zinc finger-like domains"/>
    <property type="match status" value="1"/>
</dbReference>
<dbReference type="InterPro" id="IPR000477">
    <property type="entry name" value="RT_dom"/>
</dbReference>
<evidence type="ECO:0000313" key="7">
    <source>
        <dbReference type="Proteomes" id="UP000035682"/>
    </source>
</evidence>
<dbReference type="Pfam" id="PF00078">
    <property type="entry name" value="RVT_1"/>
    <property type="match status" value="1"/>
</dbReference>
<keyword evidence="1" id="KW-0479">Metal-binding</keyword>
<dbReference type="OMA" id="FHTINNT"/>
<dbReference type="InterPro" id="IPR043128">
    <property type="entry name" value="Rev_trsase/Diguanyl_cyclase"/>
</dbReference>
<reference evidence="6" key="1">
    <citation type="submission" date="2014-09" db="EMBL/GenBank/DDBJ databases">
        <authorList>
            <person name="Aslett A.Martin."/>
        </authorList>
    </citation>
    <scope>NUCLEOTIDE SEQUENCE</scope>
    <source>
        <strain evidence="6">ED321 Heterogonic</strain>
    </source>
</reference>
<dbReference type="InterPro" id="IPR050951">
    <property type="entry name" value="Retrovirus_Pol_polyprotein"/>
</dbReference>
<protein>
    <submittedName>
        <fullName evidence="6">Reverse transcriptase domain and Zinc finger,CCHC-type domain and Peptidase A2A, retrovirus, catalytic domain-containing protein</fullName>
    </submittedName>
</protein>
<gene>
    <name evidence="6 8 9" type="ORF">SRAE_0000059400</name>
</gene>
<dbReference type="GO" id="GO:0019899">
    <property type="term" value="F:enzyme binding"/>
    <property type="evidence" value="ECO:0007669"/>
    <property type="project" value="UniProtKB-ARBA"/>
</dbReference>
<dbReference type="CDD" id="cd01647">
    <property type="entry name" value="RT_LTR"/>
    <property type="match status" value="1"/>
</dbReference>
<dbReference type="AlphaFoldDB" id="A0A090KVC4"/>
<keyword evidence="6" id="KW-0548">Nucleotidyltransferase</keyword>
<reference evidence="7" key="2">
    <citation type="submission" date="2014-09" db="EMBL/GenBank/DDBJ databases">
        <authorList>
            <person name="Martin A.A."/>
        </authorList>
    </citation>
    <scope>NUCLEOTIDE SEQUENCE</scope>
    <source>
        <strain evidence="7">ED321</strain>
    </source>
</reference>
<dbReference type="PANTHER" id="PTHR37984">
    <property type="entry name" value="PROTEIN CBG26694"/>
    <property type="match status" value="1"/>
</dbReference>
<dbReference type="SMART" id="SM00343">
    <property type="entry name" value="ZnF_C2HC"/>
    <property type="match status" value="1"/>
</dbReference>
<dbReference type="GO" id="GO:0003964">
    <property type="term" value="F:RNA-directed DNA polymerase activity"/>
    <property type="evidence" value="ECO:0007669"/>
    <property type="project" value="UniProtKB-KW"/>
</dbReference>
<dbReference type="WBParaSite" id="SRAE_0000059400.1">
    <property type="protein sequence ID" value="SRAE_0000059400.1"/>
    <property type="gene ID" value="WBGene00256340"/>
</dbReference>
<dbReference type="GeneID" id="36373838"/>
<dbReference type="EMBL" id="LN609409">
    <property type="protein sequence ID" value="CEF61470.1"/>
    <property type="molecule type" value="Genomic_DNA"/>
</dbReference>
<evidence type="ECO:0000313" key="8">
    <source>
        <dbReference type="WBParaSite" id="SRAE_0000059400.1"/>
    </source>
</evidence>
<reference evidence="8" key="3">
    <citation type="submission" date="2020-12" db="UniProtKB">
        <authorList>
            <consortium name="WormBaseParasite"/>
        </authorList>
    </citation>
    <scope>IDENTIFICATION</scope>
</reference>
<dbReference type="OrthoDB" id="427924at2759"/>
<name>A0A090KVC4_STRRB</name>
<feature type="domain" description="Reverse transcriptase" evidence="5">
    <location>
        <begin position="328"/>
        <end position="515"/>
    </location>
</feature>
<dbReference type="GO" id="GO:0003676">
    <property type="term" value="F:nucleic acid binding"/>
    <property type="evidence" value="ECO:0007669"/>
    <property type="project" value="InterPro"/>
</dbReference>
<dbReference type="PROSITE" id="PS50158">
    <property type="entry name" value="ZF_CCHC"/>
    <property type="match status" value="1"/>
</dbReference>
<dbReference type="PROSITE" id="PS50878">
    <property type="entry name" value="RT_POL"/>
    <property type="match status" value="1"/>
</dbReference>
<feature type="region of interest" description="Disordered" evidence="2">
    <location>
        <begin position="50"/>
        <end position="73"/>
    </location>
</feature>
<evidence type="ECO:0000313" key="6">
    <source>
        <dbReference type="EMBL" id="CEF61470.1"/>
    </source>
</evidence>
<keyword evidence="6" id="KW-0808">Transferase</keyword>
<feature type="domain" description="Peptidase A2" evidence="4">
    <location>
        <begin position="130"/>
        <end position="145"/>
    </location>
</feature>